<evidence type="ECO:0000313" key="6">
    <source>
        <dbReference type="EMBL" id="GAA4792186.1"/>
    </source>
</evidence>
<keyword evidence="2 4" id="KW-0808">Transferase</keyword>
<evidence type="ECO:0000313" key="7">
    <source>
        <dbReference type="Proteomes" id="UP001500928"/>
    </source>
</evidence>
<dbReference type="InterPro" id="IPR004381">
    <property type="entry name" value="Glycerate_kinase"/>
</dbReference>
<comment type="caution">
    <text evidence="6">The sequence shown here is derived from an EMBL/GenBank/DDBJ whole genome shotgun (WGS) entry which is preliminary data.</text>
</comment>
<comment type="similarity">
    <text evidence="1 4">Belongs to the glycerate kinase type-1 family.</text>
</comment>
<dbReference type="Gene3D" id="3.90.1510.10">
    <property type="entry name" value="Glycerate kinase, domain 2"/>
    <property type="match status" value="1"/>
</dbReference>
<dbReference type="InterPro" id="IPR036129">
    <property type="entry name" value="Glycerate_kinase_sf"/>
</dbReference>
<protein>
    <submittedName>
        <fullName evidence="6">Glycerate kinase</fullName>
    </submittedName>
</protein>
<evidence type="ECO:0000256" key="5">
    <source>
        <dbReference type="SAM" id="MobiDB-lite"/>
    </source>
</evidence>
<dbReference type="PANTHER" id="PTHR21599:SF0">
    <property type="entry name" value="GLYCERATE KINASE"/>
    <property type="match status" value="1"/>
</dbReference>
<dbReference type="SUPFAM" id="SSF110738">
    <property type="entry name" value="Glycerate kinase I"/>
    <property type="match status" value="1"/>
</dbReference>
<dbReference type="Proteomes" id="UP001500928">
    <property type="component" value="Unassembled WGS sequence"/>
</dbReference>
<accession>A0ABP9B920</accession>
<keyword evidence="7" id="KW-1185">Reference proteome</keyword>
<evidence type="ECO:0000256" key="3">
    <source>
        <dbReference type="ARBA" id="ARBA00022777"/>
    </source>
</evidence>
<dbReference type="GO" id="GO:0016301">
    <property type="term" value="F:kinase activity"/>
    <property type="evidence" value="ECO:0007669"/>
    <property type="project" value="UniProtKB-KW"/>
</dbReference>
<dbReference type="InterPro" id="IPR018197">
    <property type="entry name" value="Glycerate_kinase_RE-like"/>
</dbReference>
<dbReference type="EMBL" id="BAABHO010000021">
    <property type="protein sequence ID" value="GAA4792186.1"/>
    <property type="molecule type" value="Genomic_DNA"/>
</dbReference>
<organism evidence="6 7">
    <name type="scientific">Actinomycetospora chlora</name>
    <dbReference type="NCBI Taxonomy" id="663608"/>
    <lineage>
        <taxon>Bacteria</taxon>
        <taxon>Bacillati</taxon>
        <taxon>Actinomycetota</taxon>
        <taxon>Actinomycetes</taxon>
        <taxon>Pseudonocardiales</taxon>
        <taxon>Pseudonocardiaceae</taxon>
        <taxon>Actinomycetospora</taxon>
    </lineage>
</organism>
<name>A0ABP9B920_9PSEU</name>
<reference evidence="7" key="1">
    <citation type="journal article" date="2019" name="Int. J. Syst. Evol. Microbiol.">
        <title>The Global Catalogue of Microorganisms (GCM) 10K type strain sequencing project: providing services to taxonomists for standard genome sequencing and annotation.</title>
        <authorList>
            <consortium name="The Broad Institute Genomics Platform"/>
            <consortium name="The Broad Institute Genome Sequencing Center for Infectious Disease"/>
            <person name="Wu L."/>
            <person name="Ma J."/>
        </authorList>
    </citation>
    <scope>NUCLEOTIDE SEQUENCE [LARGE SCALE GENOMIC DNA]</scope>
    <source>
        <strain evidence="7">JCM 17979</strain>
    </source>
</reference>
<sequence>MRVLLAPDSFGGSLTAAEAATAIAEGWRRSVPDDTTVLLPLADGGTGFVEVLHTARGGTRHDVEVTGPLGERTTATWLELDGPGDRDQRSTPIGERSSTTSTAYVESASACGLHLVGGRTPATAATATSRGVGELVAAAAAAGPRSIVVGLGGSACTDGGAGMLAALGAVPRDADGAALADGGGPLAAVARLDGLDDVLARLAGVELVVAADVDHVLTGPEGAAAVFGPQKGADEETVAALDTALTTWGAVLGEACGQPDLASRPGAGAAGGLGAAIAAPGARRVPGGELVRDIAGLDEAIGRAHLVVTGEGALDGQSLHGKLVSVVAARAREHGVPCIALAGQVHLGGNQALEAGLEGTYSVAADAGSVEAALAEPAARLADLAAGVAQHWGARPPGDGASGAARRQG</sequence>
<feature type="region of interest" description="Disordered" evidence="5">
    <location>
        <begin position="78"/>
        <end position="101"/>
    </location>
</feature>
<dbReference type="InterPro" id="IPR018193">
    <property type="entry name" value="Glyc_kinase_flavodox-like_fold"/>
</dbReference>
<gene>
    <name evidence="6" type="ORF">GCM10023200_29480</name>
</gene>
<dbReference type="NCBIfam" id="TIGR00045">
    <property type="entry name" value="glycerate kinase"/>
    <property type="match status" value="1"/>
</dbReference>
<evidence type="ECO:0000256" key="4">
    <source>
        <dbReference type="PIRNR" id="PIRNR006078"/>
    </source>
</evidence>
<dbReference type="PANTHER" id="PTHR21599">
    <property type="entry name" value="GLYCERATE KINASE"/>
    <property type="match status" value="1"/>
</dbReference>
<dbReference type="PIRSF" id="PIRSF006078">
    <property type="entry name" value="GlxK"/>
    <property type="match status" value="1"/>
</dbReference>
<evidence type="ECO:0000256" key="2">
    <source>
        <dbReference type="ARBA" id="ARBA00022679"/>
    </source>
</evidence>
<dbReference type="Pfam" id="PF02595">
    <property type="entry name" value="Gly_kinase"/>
    <property type="match status" value="1"/>
</dbReference>
<keyword evidence="3 4" id="KW-0418">Kinase</keyword>
<proteinExistence type="inferred from homology"/>
<dbReference type="RefSeq" id="WP_345415956.1">
    <property type="nucleotide sequence ID" value="NZ_BAABHO010000021.1"/>
</dbReference>
<evidence type="ECO:0000256" key="1">
    <source>
        <dbReference type="ARBA" id="ARBA00006284"/>
    </source>
</evidence>
<dbReference type="Gene3D" id="3.40.50.10350">
    <property type="entry name" value="Glycerate kinase, domain 1"/>
    <property type="match status" value="1"/>
</dbReference>